<reference evidence="1 2" key="1">
    <citation type="submission" date="2023-11" db="EMBL/GenBank/DDBJ databases">
        <title>Halocaridina rubra genome assembly.</title>
        <authorList>
            <person name="Smith C."/>
        </authorList>
    </citation>
    <scope>NUCLEOTIDE SEQUENCE [LARGE SCALE GENOMIC DNA]</scope>
    <source>
        <strain evidence="1">EP-1</strain>
        <tissue evidence="1">Whole</tissue>
    </source>
</reference>
<gene>
    <name evidence="1" type="ORF">SK128_019872</name>
</gene>
<keyword evidence="2" id="KW-1185">Reference proteome</keyword>
<evidence type="ECO:0000313" key="2">
    <source>
        <dbReference type="Proteomes" id="UP001381693"/>
    </source>
</evidence>
<sequence length="50" mass="5641">GQDVNVEHTADAIRGHNLICQCAVSIRQCLLEYDFDLQDQFCDTNDLKTA</sequence>
<accession>A0AAN8ZUF5</accession>
<comment type="caution">
    <text evidence="1">The sequence shown here is derived from an EMBL/GenBank/DDBJ whole genome shotgun (WGS) entry which is preliminary data.</text>
</comment>
<dbReference type="Proteomes" id="UP001381693">
    <property type="component" value="Unassembled WGS sequence"/>
</dbReference>
<name>A0AAN8ZUF5_HALRR</name>
<evidence type="ECO:0000313" key="1">
    <source>
        <dbReference type="EMBL" id="KAK7047509.1"/>
    </source>
</evidence>
<feature type="non-terminal residue" evidence="1">
    <location>
        <position position="1"/>
    </location>
</feature>
<organism evidence="1 2">
    <name type="scientific">Halocaridina rubra</name>
    <name type="common">Hawaiian red shrimp</name>
    <dbReference type="NCBI Taxonomy" id="373956"/>
    <lineage>
        <taxon>Eukaryota</taxon>
        <taxon>Metazoa</taxon>
        <taxon>Ecdysozoa</taxon>
        <taxon>Arthropoda</taxon>
        <taxon>Crustacea</taxon>
        <taxon>Multicrustacea</taxon>
        <taxon>Malacostraca</taxon>
        <taxon>Eumalacostraca</taxon>
        <taxon>Eucarida</taxon>
        <taxon>Decapoda</taxon>
        <taxon>Pleocyemata</taxon>
        <taxon>Caridea</taxon>
        <taxon>Atyoidea</taxon>
        <taxon>Atyidae</taxon>
        <taxon>Halocaridina</taxon>
    </lineage>
</organism>
<dbReference type="EMBL" id="JAXCGZ010021619">
    <property type="protein sequence ID" value="KAK7047509.1"/>
    <property type="molecule type" value="Genomic_DNA"/>
</dbReference>
<dbReference type="AlphaFoldDB" id="A0AAN8ZUF5"/>
<protein>
    <submittedName>
        <fullName evidence="1">Uncharacterized protein</fullName>
    </submittedName>
</protein>
<proteinExistence type="predicted"/>